<dbReference type="AlphaFoldDB" id="A0A9X4LBN5"/>
<protein>
    <submittedName>
        <fullName evidence="3">CapA family protein</fullName>
    </submittedName>
</protein>
<dbReference type="RefSeq" id="WP_277581955.1">
    <property type="nucleotide sequence ID" value="NZ_JAMBPV010000008.1"/>
</dbReference>
<dbReference type="PANTHER" id="PTHR33393:SF12">
    <property type="entry name" value="CAPSULE BIOSYNTHESIS PROTEIN CAPA"/>
    <property type="match status" value="1"/>
</dbReference>
<dbReference type="SUPFAM" id="SSF56300">
    <property type="entry name" value="Metallo-dependent phosphatases"/>
    <property type="match status" value="1"/>
</dbReference>
<feature type="domain" description="Capsule synthesis protein CapA" evidence="2">
    <location>
        <begin position="34"/>
        <end position="279"/>
    </location>
</feature>
<dbReference type="InterPro" id="IPR019079">
    <property type="entry name" value="Capsule_synth_CapA"/>
</dbReference>
<evidence type="ECO:0000256" key="1">
    <source>
        <dbReference type="ARBA" id="ARBA00005662"/>
    </source>
</evidence>
<evidence type="ECO:0000313" key="3">
    <source>
        <dbReference type="EMBL" id="MDG0860134.1"/>
    </source>
</evidence>
<sequence>MWKYKIMMTLLFTVFIFFSGLCLHDQNQLEDKVSFYAVGDNLIHPVVYQDALQDDGSFDFKPMYDDLEKDIKSADISYINQESPIGGDEKGFSGYKQFNTPRDMADDIAEMGFDIVNGSNNHALDQGTDGLLNEIDLWGQFDDILYTGTFNSQKMRDNIPVFERNGIKVALLSYTYGTNDISPKKPYHINYFNEAQIKKDVAKAKAQSDAVIVSAHWGSEGEHEPNRKQEKYAEVFANAGVDVVIGTHPHVIQPIEWVKGKRNHKTLVAYSLGNFLNGQTTGNESNVLGGNIRFNIEKLPKGVTIKNVEWQSLVTHYEIANPLDDNTRHRFKMYPLKKYNDNLAKRHALSYDDENDVTKQRLETITKDVIDKRYLTPDSY</sequence>
<evidence type="ECO:0000313" key="4">
    <source>
        <dbReference type="Proteomes" id="UP001152302"/>
    </source>
</evidence>
<name>A0A9X4LBN5_9STAP</name>
<dbReference type="SMART" id="SM00854">
    <property type="entry name" value="PGA_cap"/>
    <property type="match status" value="1"/>
</dbReference>
<organism evidence="3 4">
    <name type="scientific">Staphylococcus equorum</name>
    <dbReference type="NCBI Taxonomy" id="246432"/>
    <lineage>
        <taxon>Bacteria</taxon>
        <taxon>Bacillati</taxon>
        <taxon>Bacillota</taxon>
        <taxon>Bacilli</taxon>
        <taxon>Bacillales</taxon>
        <taxon>Staphylococcaceae</taxon>
        <taxon>Staphylococcus</taxon>
    </lineage>
</organism>
<dbReference type="Proteomes" id="UP001152302">
    <property type="component" value="Unassembled WGS sequence"/>
</dbReference>
<dbReference type="InterPro" id="IPR029052">
    <property type="entry name" value="Metallo-depent_PP-like"/>
</dbReference>
<dbReference type="PANTHER" id="PTHR33393">
    <property type="entry name" value="POLYGLUTAMINE SYNTHESIS ACCESSORY PROTEIN RV0574C-RELATED"/>
    <property type="match status" value="1"/>
</dbReference>
<evidence type="ECO:0000259" key="2">
    <source>
        <dbReference type="SMART" id="SM00854"/>
    </source>
</evidence>
<accession>A0A9X4LBN5</accession>
<dbReference type="CDD" id="cd07381">
    <property type="entry name" value="MPP_CapA"/>
    <property type="match status" value="1"/>
</dbReference>
<gene>
    <name evidence="3" type="ORF">M4L21_12410</name>
</gene>
<comment type="similarity">
    <text evidence="1">Belongs to the CapA family.</text>
</comment>
<dbReference type="EMBL" id="JAMBPX010000009">
    <property type="protein sequence ID" value="MDG0860134.1"/>
    <property type="molecule type" value="Genomic_DNA"/>
</dbReference>
<dbReference type="InterPro" id="IPR052169">
    <property type="entry name" value="CW_Biosynth-Accessory"/>
</dbReference>
<comment type="caution">
    <text evidence="3">The sequence shown here is derived from an EMBL/GenBank/DDBJ whole genome shotgun (WGS) entry which is preliminary data.</text>
</comment>
<dbReference type="Gene3D" id="3.60.21.10">
    <property type="match status" value="1"/>
</dbReference>
<reference evidence="3" key="1">
    <citation type="submission" date="2022-05" db="EMBL/GenBank/DDBJ databases">
        <title>Comparative genomics of Staphylococcus equorum isolates.</title>
        <authorList>
            <person name="Luelf R.H."/>
        </authorList>
    </citation>
    <scope>NUCLEOTIDE SEQUENCE</scope>
    <source>
        <strain evidence="3">TMW 2.2343</strain>
    </source>
</reference>
<dbReference type="Pfam" id="PF09587">
    <property type="entry name" value="PGA_cap"/>
    <property type="match status" value="1"/>
</dbReference>
<proteinExistence type="inferred from homology"/>